<dbReference type="PROSITE" id="PS51257">
    <property type="entry name" value="PROKAR_LIPOPROTEIN"/>
    <property type="match status" value="1"/>
</dbReference>
<evidence type="ECO:0000313" key="3">
    <source>
        <dbReference type="EMBL" id="MDB7935997.1"/>
    </source>
</evidence>
<dbReference type="AlphaFoldDB" id="A0AAW6CQL2"/>
<sequence>MKKQALSLFLAGALALSLFGCSAQPAAESAPQSSPAETAGSSSAGVVE</sequence>
<comment type="caution">
    <text evidence="3">The sequence shown here is derived from an EMBL/GenBank/DDBJ whole genome shotgun (WGS) entry which is preliminary data.</text>
</comment>
<feature type="region of interest" description="Disordered" evidence="1">
    <location>
        <begin position="26"/>
        <end position="48"/>
    </location>
</feature>
<dbReference type="RefSeq" id="WP_243264504.1">
    <property type="nucleotide sequence ID" value="NZ_DAWDUS010000106.1"/>
</dbReference>
<evidence type="ECO:0000256" key="1">
    <source>
        <dbReference type="SAM" id="MobiDB-lite"/>
    </source>
</evidence>
<evidence type="ECO:0000313" key="4">
    <source>
        <dbReference type="Proteomes" id="UP001211173"/>
    </source>
</evidence>
<feature type="compositionally biased region" description="Polar residues" evidence="1">
    <location>
        <begin position="39"/>
        <end position="48"/>
    </location>
</feature>
<name>A0AAW6CQL2_FLAPL</name>
<evidence type="ECO:0000256" key="2">
    <source>
        <dbReference type="SAM" id="SignalP"/>
    </source>
</evidence>
<protein>
    <submittedName>
        <fullName evidence="3">Uncharacterized protein</fullName>
    </submittedName>
</protein>
<dbReference type="EMBL" id="JAQLWV010000064">
    <property type="protein sequence ID" value="MDB7935997.1"/>
    <property type="molecule type" value="Genomic_DNA"/>
</dbReference>
<proteinExistence type="predicted"/>
<feature type="chain" id="PRO_5043588431" evidence="2">
    <location>
        <begin position="24"/>
        <end position="48"/>
    </location>
</feature>
<gene>
    <name evidence="3" type="ORF">PNE06_23195</name>
</gene>
<organism evidence="3 4">
    <name type="scientific">Flavonifractor plautii</name>
    <name type="common">Fusobacterium plautii</name>
    <dbReference type="NCBI Taxonomy" id="292800"/>
    <lineage>
        <taxon>Bacteria</taxon>
        <taxon>Bacillati</taxon>
        <taxon>Bacillota</taxon>
        <taxon>Clostridia</taxon>
        <taxon>Eubacteriales</taxon>
        <taxon>Oscillospiraceae</taxon>
        <taxon>Flavonifractor</taxon>
    </lineage>
</organism>
<feature type="signal peptide" evidence="2">
    <location>
        <begin position="1"/>
        <end position="23"/>
    </location>
</feature>
<feature type="compositionally biased region" description="Low complexity" evidence="1">
    <location>
        <begin position="26"/>
        <end position="37"/>
    </location>
</feature>
<keyword evidence="2" id="KW-0732">Signal</keyword>
<dbReference type="Proteomes" id="UP001211173">
    <property type="component" value="Unassembled WGS sequence"/>
</dbReference>
<accession>A0AAW6CQL2</accession>
<reference evidence="3" key="1">
    <citation type="submission" date="2023-01" db="EMBL/GenBank/DDBJ databases">
        <title>Human gut microbiome strain richness.</title>
        <authorList>
            <person name="Chen-Liaw A."/>
        </authorList>
    </citation>
    <scope>NUCLEOTIDE SEQUENCE</scope>
    <source>
        <strain evidence="3">1001287st1_F4_1001285I_161205</strain>
    </source>
</reference>